<dbReference type="PANTHER" id="PTHR40943">
    <property type="entry name" value="CYTOPLASMIC PROTEIN-RELATED"/>
    <property type="match status" value="1"/>
</dbReference>
<evidence type="ECO:0000313" key="3">
    <source>
        <dbReference type="EMBL" id="TMV15631.1"/>
    </source>
</evidence>
<accession>A0ABY2XFW8</accession>
<comment type="caution">
    <text evidence="3">The sequence shown here is derived from an EMBL/GenBank/DDBJ whole genome shotgun (WGS) entry which is preliminary data.</text>
</comment>
<protein>
    <submittedName>
        <fullName evidence="3">Cupin domain-containing protein</fullName>
    </submittedName>
</protein>
<dbReference type="SUPFAM" id="SSF51182">
    <property type="entry name" value="RmlC-like cupins"/>
    <property type="match status" value="1"/>
</dbReference>
<sequence>MPDLFLTVTPDGTPETTRPDPEKVIEGDPVFTTWNLEERDGLYCGIWESTPGTWAISYDEWEYCTILSGKSVITDAEGTAHVVGAGDSFVLRPGFTGTWQVVETTRKDYVVRL</sequence>
<feature type="compositionally biased region" description="Basic and acidic residues" evidence="1">
    <location>
        <begin position="17"/>
        <end position="26"/>
    </location>
</feature>
<organism evidence="3 4">
    <name type="scientific">Arenibacterium halophilum</name>
    <dbReference type="NCBI Taxonomy" id="2583821"/>
    <lineage>
        <taxon>Bacteria</taxon>
        <taxon>Pseudomonadati</taxon>
        <taxon>Pseudomonadota</taxon>
        <taxon>Alphaproteobacteria</taxon>
        <taxon>Rhodobacterales</taxon>
        <taxon>Paracoccaceae</taxon>
        <taxon>Arenibacterium</taxon>
    </lineage>
</organism>
<feature type="region of interest" description="Disordered" evidence="1">
    <location>
        <begin position="1"/>
        <end position="26"/>
    </location>
</feature>
<dbReference type="InterPro" id="IPR008579">
    <property type="entry name" value="UGlyAH_Cupin_dom"/>
</dbReference>
<keyword evidence="4" id="KW-1185">Reference proteome</keyword>
<proteinExistence type="predicted"/>
<feature type="domain" description="(S)-ureidoglycine aminohydrolase cupin" evidence="2">
    <location>
        <begin position="37"/>
        <end position="109"/>
    </location>
</feature>
<reference evidence="3 4" key="1">
    <citation type="submission" date="2019-05" db="EMBL/GenBank/DDBJ databases">
        <title>Marivita sp. nov. isolated from sea sediment.</title>
        <authorList>
            <person name="Kim W."/>
        </authorList>
    </citation>
    <scope>NUCLEOTIDE SEQUENCE [LARGE SCALE GENOMIC DNA]</scope>
    <source>
        <strain evidence="3 4">CAU 1492</strain>
    </source>
</reference>
<dbReference type="Gene3D" id="2.60.120.10">
    <property type="entry name" value="Jelly Rolls"/>
    <property type="match status" value="1"/>
</dbReference>
<dbReference type="PANTHER" id="PTHR40943:SF2">
    <property type="entry name" value="(S)-UREIDOGLYCINE AMINOHYDROLASE CUPIN DOMAIN-CONTAINING PROTEIN"/>
    <property type="match status" value="1"/>
</dbReference>
<dbReference type="EMBL" id="VCPC01000001">
    <property type="protein sequence ID" value="TMV15631.1"/>
    <property type="molecule type" value="Genomic_DNA"/>
</dbReference>
<evidence type="ECO:0000313" key="4">
    <source>
        <dbReference type="Proteomes" id="UP001191082"/>
    </source>
</evidence>
<dbReference type="InterPro" id="IPR011051">
    <property type="entry name" value="RmlC_Cupin_sf"/>
</dbReference>
<evidence type="ECO:0000259" key="2">
    <source>
        <dbReference type="Pfam" id="PF05899"/>
    </source>
</evidence>
<name>A0ABY2XFW8_9RHOB</name>
<dbReference type="CDD" id="cd02227">
    <property type="entry name" value="cupin_TM1112-like"/>
    <property type="match status" value="1"/>
</dbReference>
<gene>
    <name evidence="3" type="ORF">FGK64_06685</name>
</gene>
<dbReference type="Pfam" id="PF05899">
    <property type="entry name" value="Cupin_3"/>
    <property type="match status" value="1"/>
</dbReference>
<dbReference type="RefSeq" id="WP_138862973.1">
    <property type="nucleotide sequence ID" value="NZ_VCPC01000001.1"/>
</dbReference>
<evidence type="ECO:0000256" key="1">
    <source>
        <dbReference type="SAM" id="MobiDB-lite"/>
    </source>
</evidence>
<dbReference type="InterPro" id="IPR014710">
    <property type="entry name" value="RmlC-like_jellyroll"/>
</dbReference>
<dbReference type="Proteomes" id="UP001191082">
    <property type="component" value="Unassembled WGS sequence"/>
</dbReference>